<keyword evidence="2" id="KW-1185">Reference proteome</keyword>
<proteinExistence type="predicted"/>
<accession>A0AAV4CP30</accession>
<organism evidence="1 2">
    <name type="scientific">Plakobranchus ocellatus</name>
    <dbReference type="NCBI Taxonomy" id="259542"/>
    <lineage>
        <taxon>Eukaryota</taxon>
        <taxon>Metazoa</taxon>
        <taxon>Spiralia</taxon>
        <taxon>Lophotrochozoa</taxon>
        <taxon>Mollusca</taxon>
        <taxon>Gastropoda</taxon>
        <taxon>Heterobranchia</taxon>
        <taxon>Euthyneura</taxon>
        <taxon>Panpulmonata</taxon>
        <taxon>Sacoglossa</taxon>
        <taxon>Placobranchoidea</taxon>
        <taxon>Plakobranchidae</taxon>
        <taxon>Plakobranchus</taxon>
    </lineage>
</organism>
<comment type="caution">
    <text evidence="1">The sequence shown here is derived from an EMBL/GenBank/DDBJ whole genome shotgun (WGS) entry which is preliminary data.</text>
</comment>
<evidence type="ECO:0000313" key="1">
    <source>
        <dbReference type="EMBL" id="GFO33618.1"/>
    </source>
</evidence>
<reference evidence="1 2" key="1">
    <citation type="journal article" date="2021" name="Elife">
        <title>Chloroplast acquisition without the gene transfer in kleptoplastic sea slugs, Plakobranchus ocellatus.</title>
        <authorList>
            <person name="Maeda T."/>
            <person name="Takahashi S."/>
            <person name="Yoshida T."/>
            <person name="Shimamura S."/>
            <person name="Takaki Y."/>
            <person name="Nagai Y."/>
            <person name="Toyoda A."/>
            <person name="Suzuki Y."/>
            <person name="Arimoto A."/>
            <person name="Ishii H."/>
            <person name="Satoh N."/>
            <person name="Nishiyama T."/>
            <person name="Hasebe M."/>
            <person name="Maruyama T."/>
            <person name="Minagawa J."/>
            <person name="Obokata J."/>
            <person name="Shigenobu S."/>
        </authorList>
    </citation>
    <scope>NUCLEOTIDE SEQUENCE [LARGE SCALE GENOMIC DNA]</scope>
</reference>
<dbReference type="Proteomes" id="UP000735302">
    <property type="component" value="Unassembled WGS sequence"/>
</dbReference>
<name>A0AAV4CP30_9GAST</name>
<evidence type="ECO:0000313" key="2">
    <source>
        <dbReference type="Proteomes" id="UP000735302"/>
    </source>
</evidence>
<dbReference type="AlphaFoldDB" id="A0AAV4CP30"/>
<dbReference type="EMBL" id="BLXT01006818">
    <property type="protein sequence ID" value="GFO33618.1"/>
    <property type="molecule type" value="Genomic_DNA"/>
</dbReference>
<sequence>MGLWQLMAAATCLNVRIMSVYPPMGQSCGRFLDRVIEPLSTVQQSNSNSTSKCMIIILWTSTRDDMPEEYWVANHVESMIPLSEPIDIVDVE</sequence>
<gene>
    <name evidence="1" type="ORF">PoB_006012300</name>
</gene>
<protein>
    <submittedName>
        <fullName evidence="1">Uncharacterized protein</fullName>
    </submittedName>
</protein>